<protein>
    <submittedName>
        <fullName evidence="2">Uncharacterized protein</fullName>
    </submittedName>
</protein>
<proteinExistence type="predicted"/>
<comment type="caution">
    <text evidence="2">The sequence shown here is derived from an EMBL/GenBank/DDBJ whole genome shotgun (WGS) entry which is preliminary data.</text>
</comment>
<dbReference type="EMBL" id="UARD01000041">
    <property type="protein sequence ID" value="SQA57044.1"/>
    <property type="molecule type" value="Genomic_DNA"/>
</dbReference>
<reference evidence="2 3" key="1">
    <citation type="submission" date="2018-06" db="EMBL/GenBank/DDBJ databases">
        <authorList>
            <consortium name="Pathogen Informatics"/>
            <person name="Doyle S."/>
        </authorList>
    </citation>
    <scope>NUCLEOTIDE SEQUENCE [LARGE SCALE GENOMIC DNA]</scope>
    <source>
        <strain evidence="2 3">NCTC10661</strain>
    </source>
</reference>
<organism evidence="2 3">
    <name type="scientific">Burkholderia cepacia</name>
    <name type="common">Pseudomonas cepacia</name>
    <dbReference type="NCBI Taxonomy" id="292"/>
    <lineage>
        <taxon>Bacteria</taxon>
        <taxon>Pseudomonadati</taxon>
        <taxon>Pseudomonadota</taxon>
        <taxon>Betaproteobacteria</taxon>
        <taxon>Burkholderiales</taxon>
        <taxon>Burkholderiaceae</taxon>
        <taxon>Burkholderia</taxon>
        <taxon>Burkholderia cepacia complex</taxon>
    </lineage>
</organism>
<evidence type="ECO:0000313" key="2">
    <source>
        <dbReference type="EMBL" id="SQA57044.1"/>
    </source>
</evidence>
<accession>A0AAE8T5Y9</accession>
<feature type="compositionally biased region" description="Basic and acidic residues" evidence="1">
    <location>
        <begin position="1"/>
        <end position="11"/>
    </location>
</feature>
<name>A0AAE8T5Y9_BURCE</name>
<evidence type="ECO:0000256" key="1">
    <source>
        <dbReference type="SAM" id="MobiDB-lite"/>
    </source>
</evidence>
<dbReference type="AlphaFoldDB" id="A0AAE8T5Y9"/>
<dbReference type="Proteomes" id="UP000250416">
    <property type="component" value="Unassembled WGS sequence"/>
</dbReference>
<sequence>MRGRAAADSRRLAWPSTNDGRRPRRGARRAAMHRIGDQCLSSTFFGFGGDGTFAYWNAGVAFSASFVAPGR</sequence>
<evidence type="ECO:0000313" key="3">
    <source>
        <dbReference type="Proteomes" id="UP000250416"/>
    </source>
</evidence>
<gene>
    <name evidence="2" type="ORF">NCTC10661_05844</name>
</gene>
<feature type="region of interest" description="Disordered" evidence="1">
    <location>
        <begin position="1"/>
        <end position="28"/>
    </location>
</feature>